<protein>
    <submittedName>
        <fullName evidence="2">Uncharacterized protein</fullName>
    </submittedName>
</protein>
<feature type="compositionally biased region" description="Basic and acidic residues" evidence="1">
    <location>
        <begin position="35"/>
        <end position="51"/>
    </location>
</feature>
<organism evidence="2 3">
    <name type="scientific">Araneus ventricosus</name>
    <name type="common">Orbweaver spider</name>
    <name type="synonym">Epeira ventricosa</name>
    <dbReference type="NCBI Taxonomy" id="182803"/>
    <lineage>
        <taxon>Eukaryota</taxon>
        <taxon>Metazoa</taxon>
        <taxon>Ecdysozoa</taxon>
        <taxon>Arthropoda</taxon>
        <taxon>Chelicerata</taxon>
        <taxon>Arachnida</taxon>
        <taxon>Araneae</taxon>
        <taxon>Araneomorphae</taxon>
        <taxon>Entelegynae</taxon>
        <taxon>Araneoidea</taxon>
        <taxon>Araneidae</taxon>
        <taxon>Araneus</taxon>
    </lineage>
</organism>
<evidence type="ECO:0000313" key="2">
    <source>
        <dbReference type="EMBL" id="GBN04533.1"/>
    </source>
</evidence>
<comment type="caution">
    <text evidence="2">The sequence shown here is derived from an EMBL/GenBank/DDBJ whole genome shotgun (WGS) entry which is preliminary data.</text>
</comment>
<keyword evidence="3" id="KW-1185">Reference proteome</keyword>
<dbReference type="Proteomes" id="UP000499080">
    <property type="component" value="Unassembled WGS sequence"/>
</dbReference>
<sequence>MQQQNGELQHHPLMKLEAKTASCLEEQVLPSTENQKAELGRKQNECRRNVEETENGQKPWSQERPDEKGAQEKIMCTDKSLGEL</sequence>
<evidence type="ECO:0000256" key="1">
    <source>
        <dbReference type="SAM" id="MobiDB-lite"/>
    </source>
</evidence>
<feature type="region of interest" description="Disordered" evidence="1">
    <location>
        <begin position="29"/>
        <end position="84"/>
    </location>
</feature>
<dbReference type="AlphaFoldDB" id="A0A4Y2KSR1"/>
<dbReference type="EMBL" id="BGPR01004892">
    <property type="protein sequence ID" value="GBN04533.1"/>
    <property type="molecule type" value="Genomic_DNA"/>
</dbReference>
<gene>
    <name evidence="2" type="ORF">AVEN_256374_1</name>
</gene>
<proteinExistence type="predicted"/>
<evidence type="ECO:0000313" key="3">
    <source>
        <dbReference type="Proteomes" id="UP000499080"/>
    </source>
</evidence>
<reference evidence="2 3" key="1">
    <citation type="journal article" date="2019" name="Sci. Rep.">
        <title>Orb-weaving spider Araneus ventricosus genome elucidates the spidroin gene catalogue.</title>
        <authorList>
            <person name="Kono N."/>
            <person name="Nakamura H."/>
            <person name="Ohtoshi R."/>
            <person name="Moran D.A.P."/>
            <person name="Shinohara A."/>
            <person name="Yoshida Y."/>
            <person name="Fujiwara M."/>
            <person name="Mori M."/>
            <person name="Tomita M."/>
            <person name="Arakawa K."/>
        </authorList>
    </citation>
    <scope>NUCLEOTIDE SEQUENCE [LARGE SCALE GENOMIC DNA]</scope>
</reference>
<accession>A0A4Y2KSR1</accession>
<name>A0A4Y2KSR1_ARAVE</name>
<feature type="compositionally biased region" description="Basic and acidic residues" evidence="1">
    <location>
        <begin position="61"/>
        <end position="71"/>
    </location>
</feature>